<keyword evidence="1" id="KW-1133">Transmembrane helix</keyword>
<keyword evidence="1" id="KW-0812">Transmembrane</keyword>
<accession>A0A7G1KI82</accession>
<dbReference type="Pfam" id="PF17197">
    <property type="entry name" value="DUF5134"/>
    <property type="match status" value="1"/>
</dbReference>
<name>A0A7G1KI82_9NOCA</name>
<feature type="transmembrane region" description="Helical" evidence="1">
    <location>
        <begin position="94"/>
        <end position="114"/>
    </location>
</feature>
<protein>
    <recommendedName>
        <fullName evidence="4">DUF5134 domain-containing protein</fullName>
    </recommendedName>
</protein>
<organism evidence="2 3">
    <name type="scientific">Nocardia wallacei</name>
    <dbReference type="NCBI Taxonomy" id="480035"/>
    <lineage>
        <taxon>Bacteria</taxon>
        <taxon>Bacillati</taxon>
        <taxon>Actinomycetota</taxon>
        <taxon>Actinomycetes</taxon>
        <taxon>Mycobacteriales</taxon>
        <taxon>Nocardiaceae</taxon>
        <taxon>Nocardia</taxon>
    </lineage>
</organism>
<dbReference type="Proteomes" id="UP000516173">
    <property type="component" value="Chromosome"/>
</dbReference>
<dbReference type="InterPro" id="IPR033458">
    <property type="entry name" value="DUF5134"/>
</dbReference>
<gene>
    <name evidence="2" type="ORF">NWFMUON74_23730</name>
</gene>
<feature type="transmembrane region" description="Helical" evidence="1">
    <location>
        <begin position="158"/>
        <end position="177"/>
    </location>
</feature>
<reference evidence="2 3" key="1">
    <citation type="submission" date="2020-08" db="EMBL/GenBank/DDBJ databases">
        <title>Genome Sequencing of Nocardia wallacei strain FMUON74 and assembly.</title>
        <authorList>
            <person name="Toyokawa M."/>
            <person name="Uesaka K."/>
        </authorList>
    </citation>
    <scope>NUCLEOTIDE SEQUENCE [LARGE SCALE GENOMIC DNA]</scope>
    <source>
        <strain evidence="2 3">FMUON74</strain>
    </source>
</reference>
<feature type="transmembrane region" description="Helical" evidence="1">
    <location>
        <begin position="197"/>
        <end position="216"/>
    </location>
</feature>
<evidence type="ECO:0000313" key="3">
    <source>
        <dbReference type="Proteomes" id="UP000516173"/>
    </source>
</evidence>
<proteinExistence type="predicted"/>
<evidence type="ECO:0000256" key="1">
    <source>
        <dbReference type="SAM" id="Phobius"/>
    </source>
</evidence>
<keyword evidence="3" id="KW-1185">Reference proteome</keyword>
<feature type="transmembrane region" description="Helical" evidence="1">
    <location>
        <begin position="20"/>
        <end position="42"/>
    </location>
</feature>
<keyword evidence="1" id="KW-0472">Membrane</keyword>
<dbReference type="KEGG" id="nwl:NWFMUON74_23730"/>
<dbReference type="EMBL" id="AP023396">
    <property type="protein sequence ID" value="BCK54601.1"/>
    <property type="molecule type" value="Genomic_DNA"/>
</dbReference>
<evidence type="ECO:0000313" key="2">
    <source>
        <dbReference type="EMBL" id="BCK54601.1"/>
    </source>
</evidence>
<feature type="transmembrane region" description="Helical" evidence="1">
    <location>
        <begin position="126"/>
        <end position="146"/>
    </location>
</feature>
<evidence type="ECO:0008006" key="4">
    <source>
        <dbReference type="Google" id="ProtNLM"/>
    </source>
</evidence>
<sequence length="217" mass="22208">MEGRPVGGVGVGAFMVEYEALRWGVTAAFAVTAVLVAARFAAAGPASNRPSNCHGEVAIPVPPADREADAAHLLMCVVMLAMLMFPVAAAPAAVHGVLTAMVVVYSALLAGRVLRRRAAGPGTIAVPVAPLVYHVLAAGAMLWAMSGHAYGAHHTAPRLPMILLAALFTADAVLMLVPAAKNLLPHALPHRSGRAAVVPHLVMDLGTAYMLLAAAVG</sequence>
<dbReference type="AlphaFoldDB" id="A0A7G1KI82"/>